<gene>
    <name evidence="2" type="ORF">MF672_007895</name>
</gene>
<sequence>MILITGGPGMIGARTGVPTYRRSRVRRGGQGRPPGDRRRAASWRFTPKFDIDRAVADYVDRRTTNPR</sequence>
<protein>
    <submittedName>
        <fullName evidence="2">Uncharacterized protein</fullName>
    </submittedName>
</protein>
<proteinExistence type="predicted"/>
<organism evidence="2 3">
    <name type="scientific">Actinomadura luzonensis</name>
    <dbReference type="NCBI Taxonomy" id="2805427"/>
    <lineage>
        <taxon>Bacteria</taxon>
        <taxon>Bacillati</taxon>
        <taxon>Actinomycetota</taxon>
        <taxon>Actinomycetes</taxon>
        <taxon>Streptosporangiales</taxon>
        <taxon>Thermomonosporaceae</taxon>
        <taxon>Actinomadura</taxon>
    </lineage>
</organism>
<comment type="caution">
    <text evidence="2">The sequence shown here is derived from an EMBL/GenBank/DDBJ whole genome shotgun (WGS) entry which is preliminary data.</text>
</comment>
<evidence type="ECO:0000256" key="1">
    <source>
        <dbReference type="SAM" id="MobiDB-lite"/>
    </source>
</evidence>
<accession>A0ABT0FN29</accession>
<dbReference type="RefSeq" id="WP_242371853.1">
    <property type="nucleotide sequence ID" value="NZ_JAKRKC020000001.1"/>
</dbReference>
<dbReference type="EMBL" id="JAKRKC020000001">
    <property type="protein sequence ID" value="MCK2213707.1"/>
    <property type="molecule type" value="Genomic_DNA"/>
</dbReference>
<name>A0ABT0FN29_9ACTN</name>
<keyword evidence="3" id="KW-1185">Reference proteome</keyword>
<feature type="region of interest" description="Disordered" evidence="1">
    <location>
        <begin position="1"/>
        <end position="40"/>
    </location>
</feature>
<feature type="compositionally biased region" description="Gly residues" evidence="1">
    <location>
        <begin position="1"/>
        <end position="10"/>
    </location>
</feature>
<evidence type="ECO:0000313" key="3">
    <source>
        <dbReference type="Proteomes" id="UP001317259"/>
    </source>
</evidence>
<evidence type="ECO:0000313" key="2">
    <source>
        <dbReference type="EMBL" id="MCK2213707.1"/>
    </source>
</evidence>
<dbReference type="Proteomes" id="UP001317259">
    <property type="component" value="Unassembled WGS sequence"/>
</dbReference>
<reference evidence="2 3" key="1">
    <citation type="submission" date="2022-04" db="EMBL/GenBank/DDBJ databases">
        <title>Genome draft of Actinomadura sp. ATCC 31491.</title>
        <authorList>
            <person name="Shi X."/>
            <person name="Du Y."/>
        </authorList>
    </citation>
    <scope>NUCLEOTIDE SEQUENCE [LARGE SCALE GENOMIC DNA]</scope>
    <source>
        <strain evidence="2 3">ATCC 31491</strain>
    </source>
</reference>